<dbReference type="InterPro" id="IPR029044">
    <property type="entry name" value="Nucleotide-diphossugar_trans"/>
</dbReference>
<keyword evidence="2" id="KW-0378">Hydrolase</keyword>
<sequence length="256" mass="27630">MPAAEQMLSSGSAAPPRRPRVAVVIPTLDEEAPIGEVIRAVPRDVVDEIIVADSGSRDRTVERARAAGARVVEERQKGYGRACAAGAQAARDCDIIVFLDGDGSDRPEVVPVLLAPILAGTHDFVIGSRTRGEREPGSMNALQIAAGYLAGALTRLLYGVAYTDMCAFRAIRRDVLDRLRMREMTYGWNLEMQMRAARAGLRIVEIPVPHRRRIGGASKVSGTVMGTLKAGLRLGLAFARVAFERSDRANPANARD</sequence>
<dbReference type="Pfam" id="PF00535">
    <property type="entry name" value="Glycos_transf_2"/>
    <property type="match status" value="1"/>
</dbReference>
<accession>A0A8J3E581</accession>
<dbReference type="Proteomes" id="UP000646365">
    <property type="component" value="Unassembled WGS sequence"/>
</dbReference>
<dbReference type="CDD" id="cd04179">
    <property type="entry name" value="DPM_DPG-synthase_like"/>
    <property type="match status" value="1"/>
</dbReference>
<evidence type="ECO:0000313" key="2">
    <source>
        <dbReference type="EMBL" id="GGF44968.1"/>
    </source>
</evidence>
<dbReference type="EMBL" id="BMJQ01000021">
    <property type="protein sequence ID" value="GGF44968.1"/>
    <property type="molecule type" value="Genomic_DNA"/>
</dbReference>
<dbReference type="RefSeq" id="WP_229744055.1">
    <property type="nucleotide sequence ID" value="NZ_BMJQ01000021.1"/>
</dbReference>
<dbReference type="SUPFAM" id="SSF53448">
    <property type="entry name" value="Nucleotide-diphospho-sugar transferases"/>
    <property type="match status" value="1"/>
</dbReference>
<dbReference type="InterPro" id="IPR050256">
    <property type="entry name" value="Glycosyltransferase_2"/>
</dbReference>
<gene>
    <name evidence="2" type="ORF">GCM10011611_59250</name>
</gene>
<dbReference type="AlphaFoldDB" id="A0A8J3E581"/>
<dbReference type="Gene3D" id="3.90.550.10">
    <property type="entry name" value="Spore Coat Polysaccharide Biosynthesis Protein SpsA, Chain A"/>
    <property type="match status" value="1"/>
</dbReference>
<dbReference type="PANTHER" id="PTHR48090:SF7">
    <property type="entry name" value="RFBJ PROTEIN"/>
    <property type="match status" value="1"/>
</dbReference>
<dbReference type="GO" id="GO:0016787">
    <property type="term" value="F:hydrolase activity"/>
    <property type="evidence" value="ECO:0007669"/>
    <property type="project" value="UniProtKB-KW"/>
</dbReference>
<evidence type="ECO:0000259" key="1">
    <source>
        <dbReference type="Pfam" id="PF00535"/>
    </source>
</evidence>
<reference evidence="2" key="1">
    <citation type="journal article" date="2014" name="Int. J. Syst. Evol. Microbiol.">
        <title>Complete genome sequence of Corynebacterium casei LMG S-19264T (=DSM 44701T), isolated from a smear-ripened cheese.</title>
        <authorList>
            <consortium name="US DOE Joint Genome Institute (JGI-PGF)"/>
            <person name="Walter F."/>
            <person name="Albersmeier A."/>
            <person name="Kalinowski J."/>
            <person name="Ruckert C."/>
        </authorList>
    </citation>
    <scope>NUCLEOTIDE SEQUENCE</scope>
    <source>
        <strain evidence="2">CGMCC 1.15725</strain>
    </source>
</reference>
<protein>
    <submittedName>
        <fullName evidence="2">Glycosyl hydrolase</fullName>
    </submittedName>
</protein>
<name>A0A8J3E581_9PROT</name>
<comment type="caution">
    <text evidence="2">The sequence shown here is derived from an EMBL/GenBank/DDBJ whole genome shotgun (WGS) entry which is preliminary data.</text>
</comment>
<dbReference type="PANTHER" id="PTHR48090">
    <property type="entry name" value="UNDECAPRENYL-PHOSPHATE 4-DEOXY-4-FORMAMIDO-L-ARABINOSE TRANSFERASE-RELATED"/>
    <property type="match status" value="1"/>
</dbReference>
<reference evidence="2" key="2">
    <citation type="submission" date="2020-09" db="EMBL/GenBank/DDBJ databases">
        <authorList>
            <person name="Sun Q."/>
            <person name="Zhou Y."/>
        </authorList>
    </citation>
    <scope>NUCLEOTIDE SEQUENCE</scope>
    <source>
        <strain evidence="2">CGMCC 1.15725</strain>
    </source>
</reference>
<organism evidence="2 3">
    <name type="scientific">Aliidongia dinghuensis</name>
    <dbReference type="NCBI Taxonomy" id="1867774"/>
    <lineage>
        <taxon>Bacteria</taxon>
        <taxon>Pseudomonadati</taxon>
        <taxon>Pseudomonadota</taxon>
        <taxon>Alphaproteobacteria</taxon>
        <taxon>Rhodospirillales</taxon>
        <taxon>Dongiaceae</taxon>
        <taxon>Aliidongia</taxon>
    </lineage>
</organism>
<keyword evidence="3" id="KW-1185">Reference proteome</keyword>
<proteinExistence type="predicted"/>
<feature type="domain" description="Glycosyltransferase 2-like" evidence="1">
    <location>
        <begin position="23"/>
        <end position="179"/>
    </location>
</feature>
<dbReference type="InterPro" id="IPR001173">
    <property type="entry name" value="Glyco_trans_2-like"/>
</dbReference>
<evidence type="ECO:0000313" key="3">
    <source>
        <dbReference type="Proteomes" id="UP000646365"/>
    </source>
</evidence>